<dbReference type="AlphaFoldDB" id="A0A426TSK7"/>
<gene>
    <name evidence="3" type="ORF">EI684_19550</name>
</gene>
<dbReference type="Gene3D" id="3.40.50.300">
    <property type="entry name" value="P-loop containing nucleotide triphosphate hydrolases"/>
    <property type="match status" value="2"/>
</dbReference>
<dbReference type="Pfam" id="PF13175">
    <property type="entry name" value="AAA_15"/>
    <property type="match status" value="1"/>
</dbReference>
<sequence length="410" mass="45562">MIAVLKQVRIQNFKVIEDTGLLPIQPLMAIIGRNGSGKSSLVEAIDWLGRTAAEDAETATEPFQRIRDVINGWDEDPGRTFSITLVFDSQDSSLGGDLVYRVEVGSDRDGIVPQIRSEELSGAERGELSFLIRTEPTTGARQYRIMPEDFGEFLWGTASDPQKLALVNLRGSSNRAGLLLYEFLTCAVFLRLNPRMIASFSPPRARPSPRLLDEEGSRLAHLLGTFDEELLAILVEKLANILQRADRLEAHQPNGPADRRFFTLSEQRGPDAPPLQIPAWTLSEGTRRITAILAPLLADNPPPLLCIEEVENGLDPWTIKYLLDELAAAVVRGTQVVVTSHSPYLLNMLPLPSIMFCSRPGHTVEFAAGDQLPDLDVIQQRMGPGDLYANRYFHRSLEERSNEDRDSVRG</sequence>
<accession>A0A426TSK7</accession>
<dbReference type="GO" id="GO:0005524">
    <property type="term" value="F:ATP binding"/>
    <property type="evidence" value="ECO:0007669"/>
    <property type="project" value="InterPro"/>
</dbReference>
<organism evidence="3 4">
    <name type="scientific">Candidatus Viridilinea halotolerans</name>
    <dbReference type="NCBI Taxonomy" id="2491704"/>
    <lineage>
        <taxon>Bacteria</taxon>
        <taxon>Bacillati</taxon>
        <taxon>Chloroflexota</taxon>
        <taxon>Chloroflexia</taxon>
        <taxon>Chloroflexales</taxon>
        <taxon>Chloroflexineae</taxon>
        <taxon>Oscillochloridaceae</taxon>
        <taxon>Candidatus Viridilinea</taxon>
    </lineage>
</organism>
<dbReference type="CDD" id="cd00267">
    <property type="entry name" value="ABC_ATPase"/>
    <property type="match status" value="1"/>
</dbReference>
<proteinExistence type="predicted"/>
<dbReference type="InterPro" id="IPR041685">
    <property type="entry name" value="AAA_GajA/Old/RecF-like"/>
</dbReference>
<dbReference type="PANTHER" id="PTHR40396:SF1">
    <property type="entry name" value="ATPASE AAA-TYPE CORE DOMAIN-CONTAINING PROTEIN"/>
    <property type="match status" value="1"/>
</dbReference>
<dbReference type="SUPFAM" id="SSF52540">
    <property type="entry name" value="P-loop containing nucleoside triphosphate hydrolases"/>
    <property type="match status" value="1"/>
</dbReference>
<dbReference type="PIRSF" id="PIRSF029347">
    <property type="entry name" value="RecF"/>
    <property type="match status" value="1"/>
</dbReference>
<comment type="caution">
    <text evidence="3">The sequence shown here is derived from an EMBL/GenBank/DDBJ whole genome shotgun (WGS) entry which is preliminary data.</text>
</comment>
<dbReference type="InterPro" id="IPR003959">
    <property type="entry name" value="ATPase_AAA_core"/>
</dbReference>
<evidence type="ECO:0000313" key="3">
    <source>
        <dbReference type="EMBL" id="RRR67073.1"/>
    </source>
</evidence>
<evidence type="ECO:0000313" key="4">
    <source>
        <dbReference type="Proteomes" id="UP000280307"/>
    </source>
</evidence>
<feature type="domain" description="Endonuclease GajA/Old nuclease/RecF-like AAA" evidence="1">
    <location>
        <begin position="5"/>
        <end position="89"/>
    </location>
</feature>
<dbReference type="PANTHER" id="PTHR40396">
    <property type="entry name" value="ATPASE-LIKE PROTEIN"/>
    <property type="match status" value="1"/>
</dbReference>
<name>A0A426TSK7_9CHLR</name>
<dbReference type="InterPro" id="IPR027417">
    <property type="entry name" value="P-loop_NTPase"/>
</dbReference>
<evidence type="ECO:0000259" key="2">
    <source>
        <dbReference type="Pfam" id="PF13304"/>
    </source>
</evidence>
<dbReference type="GO" id="GO:0016887">
    <property type="term" value="F:ATP hydrolysis activity"/>
    <property type="evidence" value="ECO:0007669"/>
    <property type="project" value="InterPro"/>
</dbReference>
<protein>
    <recommendedName>
        <fullName evidence="5">DUF2813 domain-containing protein</fullName>
    </recommendedName>
</protein>
<dbReference type="InterPro" id="IPR014555">
    <property type="entry name" value="RecF-like"/>
</dbReference>
<reference evidence="3 4" key="1">
    <citation type="submission" date="2018-12" db="EMBL/GenBank/DDBJ databases">
        <title>Genome Sequence of Candidatus Viridilinea halotolerans isolated from saline sulfide-rich spring.</title>
        <authorList>
            <person name="Grouzdev D.S."/>
            <person name="Burganskaya E.I."/>
            <person name="Krutkina M.S."/>
            <person name="Sukhacheva M.V."/>
            <person name="Gorlenko V.M."/>
        </authorList>
    </citation>
    <scope>NUCLEOTIDE SEQUENCE [LARGE SCALE GENOMIC DNA]</scope>
    <source>
        <strain evidence="3">Chok-6</strain>
    </source>
</reference>
<evidence type="ECO:0008006" key="5">
    <source>
        <dbReference type="Google" id="ProtNLM"/>
    </source>
</evidence>
<dbReference type="EMBL" id="RSAS01000811">
    <property type="protein sequence ID" value="RRR67073.1"/>
    <property type="molecule type" value="Genomic_DNA"/>
</dbReference>
<dbReference type="Proteomes" id="UP000280307">
    <property type="component" value="Unassembled WGS sequence"/>
</dbReference>
<evidence type="ECO:0000259" key="1">
    <source>
        <dbReference type="Pfam" id="PF13175"/>
    </source>
</evidence>
<dbReference type="Pfam" id="PF13304">
    <property type="entry name" value="AAA_21"/>
    <property type="match status" value="1"/>
</dbReference>
<feature type="domain" description="ATPase AAA-type core" evidence="2">
    <location>
        <begin position="277"/>
        <end position="347"/>
    </location>
</feature>